<evidence type="ECO:0000313" key="3">
    <source>
        <dbReference type="Proteomes" id="UP001501170"/>
    </source>
</evidence>
<reference evidence="2 3" key="1">
    <citation type="journal article" date="2019" name="Int. J. Syst. Evol. Microbiol.">
        <title>The Global Catalogue of Microorganisms (GCM) 10K type strain sequencing project: providing services to taxonomists for standard genome sequencing and annotation.</title>
        <authorList>
            <consortium name="The Broad Institute Genomics Platform"/>
            <consortium name="The Broad Institute Genome Sequencing Center for Infectious Disease"/>
            <person name="Wu L."/>
            <person name="Ma J."/>
        </authorList>
    </citation>
    <scope>NUCLEOTIDE SEQUENCE [LARGE SCALE GENOMIC DNA]</scope>
    <source>
        <strain evidence="2 3">JCM 16227</strain>
    </source>
</reference>
<feature type="transmembrane region" description="Helical" evidence="1">
    <location>
        <begin position="151"/>
        <end position="175"/>
    </location>
</feature>
<sequence>MGQLPVSGDIGDLMGLRTVAAKALVVVFIGTFALVGMMTRPAGSGVAGWLAEIGAWLVTSAAAVALIQVPGDPLRRSVTAAVAAAGPVATVSVLLVVDDSGVRVLTFWPLSATTALCTYLCVRGRTGVAWVSMLAAIGATALWAVRIGEGAGYGISISLINLAPLVMSSFFAVTIRPAAREIFLMQGAGTEAAATEAARRAVLDERDRQLGRLDDQARPLLARLVDAAPLSADERDECSLVEARLRDSLRAPTFDVRSVADAARQARRRGVEVILLDDHGLVGADDDVRERVIGGAVTALAAARAGTVTIRILPPRRRVVATVLQVAGDVVVREEYDGEGRLVGSD</sequence>
<dbReference type="Proteomes" id="UP001501170">
    <property type="component" value="Unassembled WGS sequence"/>
</dbReference>
<gene>
    <name evidence="2" type="ORF">GCM10009855_04260</name>
</gene>
<accession>A0ABN3H3U6</accession>
<feature type="transmembrane region" description="Helical" evidence="1">
    <location>
        <begin position="128"/>
        <end position="145"/>
    </location>
</feature>
<proteinExistence type="predicted"/>
<keyword evidence="1" id="KW-0472">Membrane</keyword>
<name>A0ABN3H3U6_9ACTN</name>
<organism evidence="2 3">
    <name type="scientific">Gordonia cholesterolivorans</name>
    <dbReference type="NCBI Taxonomy" id="559625"/>
    <lineage>
        <taxon>Bacteria</taxon>
        <taxon>Bacillati</taxon>
        <taxon>Actinomycetota</taxon>
        <taxon>Actinomycetes</taxon>
        <taxon>Mycobacteriales</taxon>
        <taxon>Gordoniaceae</taxon>
        <taxon>Gordonia</taxon>
    </lineage>
</organism>
<feature type="transmembrane region" description="Helical" evidence="1">
    <location>
        <begin position="103"/>
        <end position="121"/>
    </location>
</feature>
<keyword evidence="1" id="KW-0812">Transmembrane</keyword>
<dbReference type="EMBL" id="BAAARB010000002">
    <property type="protein sequence ID" value="GAA2368123.1"/>
    <property type="molecule type" value="Genomic_DNA"/>
</dbReference>
<comment type="caution">
    <text evidence="2">The sequence shown here is derived from an EMBL/GenBank/DDBJ whole genome shotgun (WGS) entry which is preliminary data.</text>
</comment>
<dbReference type="RefSeq" id="WP_346074759.1">
    <property type="nucleotide sequence ID" value="NZ_BAAARB010000002.1"/>
</dbReference>
<feature type="transmembrane region" description="Helical" evidence="1">
    <location>
        <begin position="78"/>
        <end position="97"/>
    </location>
</feature>
<protein>
    <submittedName>
        <fullName evidence="2">Uncharacterized protein</fullName>
    </submittedName>
</protein>
<evidence type="ECO:0000256" key="1">
    <source>
        <dbReference type="SAM" id="Phobius"/>
    </source>
</evidence>
<feature type="transmembrane region" description="Helical" evidence="1">
    <location>
        <begin position="46"/>
        <end position="66"/>
    </location>
</feature>
<keyword evidence="1" id="KW-1133">Transmembrane helix</keyword>
<keyword evidence="3" id="KW-1185">Reference proteome</keyword>
<feature type="transmembrane region" description="Helical" evidence="1">
    <location>
        <begin position="20"/>
        <end position="40"/>
    </location>
</feature>
<evidence type="ECO:0000313" key="2">
    <source>
        <dbReference type="EMBL" id="GAA2368123.1"/>
    </source>
</evidence>